<evidence type="ECO:0000256" key="1">
    <source>
        <dbReference type="ARBA" id="ARBA00022630"/>
    </source>
</evidence>
<dbReference type="PANTHER" id="PTHR47178:SF6">
    <property type="entry name" value="FAD-BINDING DOMAIN-CONTAINING PROTEIN"/>
    <property type="match status" value="1"/>
</dbReference>
<accession>A0ABZ1JTA8</accession>
<keyword evidence="4 6" id="KW-0503">Monooxygenase</keyword>
<dbReference type="InterPro" id="IPR036188">
    <property type="entry name" value="FAD/NAD-bd_sf"/>
</dbReference>
<feature type="domain" description="FAD-binding" evidence="5">
    <location>
        <begin position="290"/>
        <end position="350"/>
    </location>
</feature>
<keyword evidence="1" id="KW-0285">Flavoprotein</keyword>
<evidence type="ECO:0000313" key="6">
    <source>
        <dbReference type="EMBL" id="WTP53349.1"/>
    </source>
</evidence>
<dbReference type="GO" id="GO:0004497">
    <property type="term" value="F:monooxygenase activity"/>
    <property type="evidence" value="ECO:0007669"/>
    <property type="project" value="UniProtKB-KW"/>
</dbReference>
<dbReference type="SUPFAM" id="SSF51905">
    <property type="entry name" value="FAD/NAD(P)-binding domain"/>
    <property type="match status" value="1"/>
</dbReference>
<dbReference type="InterPro" id="IPR002938">
    <property type="entry name" value="FAD-bd"/>
</dbReference>
<sequence length="376" mass="40018">MRVSVVGAGLGGLALAQGLRGAGIEADVFERDPGIGARFQGYRLVLDPIGFQAVRDCLPTRWHPLLDEIVMDASAGQLILDPQLNEIGRLGAGRTGIVVDRQVLRHLLLTGITVHTDAALTGYHVLANGNVQARFARRNPATADLLVGADGVTSAVRGVLSPQTTPTDTGVRFVIGRTPLTDEFAGLSKAYGSKITGDGVSLLLGAMRFRTPPKQAAERLALEVTLPDIGDYVRWAMILPPNGSLGDLTATAQDAVLSRMEGWHPELRALIEQADPDNSTLLSIRVVKLGERWVSGPVTLLGDAIHATSPTGGNGANTALRDADLLRRCLIEAGEGRQELLSAVDDYERQMFEYGAEAVRSSLVKLPAFAPEAKLS</sequence>
<dbReference type="Pfam" id="PF13450">
    <property type="entry name" value="NAD_binding_8"/>
    <property type="match status" value="1"/>
</dbReference>
<keyword evidence="3" id="KW-0560">Oxidoreductase</keyword>
<dbReference type="RefSeq" id="WP_328939140.1">
    <property type="nucleotide sequence ID" value="NZ_CP108133.1"/>
</dbReference>
<protein>
    <submittedName>
        <fullName evidence="6">FAD-dependent monooxygenase</fullName>
    </submittedName>
</protein>
<organism evidence="6 7">
    <name type="scientific">Streptomyces tauricus</name>
    <dbReference type="NCBI Taxonomy" id="68274"/>
    <lineage>
        <taxon>Bacteria</taxon>
        <taxon>Bacillati</taxon>
        <taxon>Actinomycetota</taxon>
        <taxon>Actinomycetes</taxon>
        <taxon>Kitasatosporales</taxon>
        <taxon>Streptomycetaceae</taxon>
        <taxon>Streptomyces</taxon>
        <taxon>Streptomyces aurantiacus group</taxon>
    </lineage>
</organism>
<reference evidence="6" key="1">
    <citation type="submission" date="2022-10" db="EMBL/GenBank/DDBJ databases">
        <title>The complete genomes of actinobacterial strains from the NBC collection.</title>
        <authorList>
            <person name="Joergensen T.S."/>
            <person name="Alvarez Arevalo M."/>
            <person name="Sterndorff E.B."/>
            <person name="Faurdal D."/>
            <person name="Vuksanovic O."/>
            <person name="Mourched A.-S."/>
            <person name="Charusanti P."/>
            <person name="Shaw S."/>
            <person name="Blin K."/>
            <person name="Weber T."/>
        </authorList>
    </citation>
    <scope>NUCLEOTIDE SEQUENCE</scope>
    <source>
        <strain evidence="6">NBC_00189</strain>
    </source>
</reference>
<dbReference type="Gene3D" id="3.50.50.60">
    <property type="entry name" value="FAD/NAD(P)-binding domain"/>
    <property type="match status" value="1"/>
</dbReference>
<dbReference type="Proteomes" id="UP001432166">
    <property type="component" value="Chromosome"/>
</dbReference>
<dbReference type="Pfam" id="PF01494">
    <property type="entry name" value="FAD_binding_3"/>
    <property type="match status" value="1"/>
</dbReference>
<evidence type="ECO:0000256" key="3">
    <source>
        <dbReference type="ARBA" id="ARBA00023002"/>
    </source>
</evidence>
<dbReference type="EMBL" id="CP108133">
    <property type="protein sequence ID" value="WTP53349.1"/>
    <property type="molecule type" value="Genomic_DNA"/>
</dbReference>
<keyword evidence="2" id="KW-0274">FAD</keyword>
<dbReference type="PANTHER" id="PTHR47178">
    <property type="entry name" value="MONOOXYGENASE, FAD-BINDING"/>
    <property type="match status" value="1"/>
</dbReference>
<evidence type="ECO:0000313" key="7">
    <source>
        <dbReference type="Proteomes" id="UP001432166"/>
    </source>
</evidence>
<evidence type="ECO:0000256" key="2">
    <source>
        <dbReference type="ARBA" id="ARBA00022827"/>
    </source>
</evidence>
<name>A0ABZ1JTA8_9ACTN</name>
<gene>
    <name evidence="6" type="ORF">OG288_36570</name>
</gene>
<proteinExistence type="predicted"/>
<dbReference type="PRINTS" id="PR00420">
    <property type="entry name" value="RNGMNOXGNASE"/>
</dbReference>
<evidence type="ECO:0000256" key="4">
    <source>
        <dbReference type="ARBA" id="ARBA00023033"/>
    </source>
</evidence>
<keyword evidence="7" id="KW-1185">Reference proteome</keyword>
<evidence type="ECO:0000259" key="5">
    <source>
        <dbReference type="Pfam" id="PF01494"/>
    </source>
</evidence>